<evidence type="ECO:0000256" key="4">
    <source>
        <dbReference type="ARBA" id="ARBA00022949"/>
    </source>
</evidence>
<accession>A0A4Y7M0N8</accession>
<feature type="region of interest" description="Disordered" evidence="7">
    <location>
        <begin position="246"/>
        <end position="318"/>
    </location>
</feature>
<feature type="compositionally biased region" description="Basic and acidic residues" evidence="7">
    <location>
        <begin position="60"/>
        <end position="74"/>
    </location>
</feature>
<feature type="coiled-coil region" evidence="6">
    <location>
        <begin position="196"/>
        <end position="230"/>
    </location>
</feature>
<evidence type="ECO:0000256" key="7">
    <source>
        <dbReference type="SAM" id="MobiDB-lite"/>
    </source>
</evidence>
<evidence type="ECO:0000256" key="3">
    <source>
        <dbReference type="ARBA" id="ARBA00009052"/>
    </source>
</evidence>
<sequence>MDEVSAIYQPLRSSMQAEPKVTISRLLSAREDIAYEQKTSSASVREKTKTPLQRMLIGEVPDRGGRPTEQRRPPPEMPGWQKRPSSYQSLPAFNQQISQINLRPVTMKEDADEELSTHMTEEELMMLSVPVLARRLLEAQSRIANQASEIKGLKSTYQRLQEDNQELRDLCCFLDDDRQKGRKLAREWQRFGRYTASVMRQEVASYQNKLKQLESRQQELTRDNGELKELCLYLDEERNEIQQAPCASCGATPSPPPTETMAGLNQQQQPVRDDGDGSSSSTNADEPHLSMHPSRSHLSVNRPQSLSGMVHQRDHSQNRSMLAEQLLQYTRQLELRILQMEEERSGQSGNISRQPQQQQNQRLRPPHPPPYNAVHNQRAVELGIRSDEIQQEEDQLVHSRPEAVTRALRVLQVREFLEPSSLGVIPSVKLADEEVDRLGQQASTDGEALGDGERALVHAMCNVMK</sequence>
<feature type="region of interest" description="Disordered" evidence="7">
    <location>
        <begin position="342"/>
        <end position="374"/>
    </location>
</feature>
<feature type="region of interest" description="Disordered" evidence="7">
    <location>
        <begin position="35"/>
        <end position="87"/>
    </location>
</feature>
<evidence type="ECO:0000313" key="8">
    <source>
        <dbReference type="EMBL" id="SVE74741.1"/>
    </source>
</evidence>
<evidence type="ECO:0000256" key="2">
    <source>
        <dbReference type="ARBA" id="ARBA00007218"/>
    </source>
</evidence>
<evidence type="ECO:0000256" key="5">
    <source>
        <dbReference type="ARBA" id="ARBA00023054"/>
    </source>
</evidence>
<feature type="compositionally biased region" description="Polar residues" evidence="7">
    <location>
        <begin position="296"/>
        <end position="307"/>
    </location>
</feature>
<protein>
    <submittedName>
        <fullName evidence="8">EOG090X06T3</fullName>
    </submittedName>
</protein>
<keyword evidence="4" id="KW-0965">Cell junction</keyword>
<name>A0A4Y7M0N8_9CRUS</name>
<dbReference type="GO" id="GO:0005912">
    <property type="term" value="C:adherens junction"/>
    <property type="evidence" value="ECO:0007669"/>
    <property type="project" value="UniProtKB-SubCell"/>
</dbReference>
<evidence type="ECO:0000256" key="1">
    <source>
        <dbReference type="ARBA" id="ARBA00004536"/>
    </source>
</evidence>
<comment type="similarity">
    <text evidence="3">Belongs to the CCDC85 family.</text>
</comment>
<comment type="subcellular location">
    <subcellularLocation>
        <location evidence="1">Cell junction</location>
        <location evidence="1">Adherens junction</location>
    </subcellularLocation>
</comment>
<dbReference type="PANTHER" id="PTHR13546">
    <property type="entry name" value="RE60986P"/>
    <property type="match status" value="1"/>
</dbReference>
<feature type="coiled-coil region" evidence="6">
    <location>
        <begin position="143"/>
        <end position="170"/>
    </location>
</feature>
<proteinExistence type="evidence at transcript level"/>
<dbReference type="Pfam" id="PF10226">
    <property type="entry name" value="CCDC85"/>
    <property type="match status" value="1"/>
</dbReference>
<reference evidence="8" key="1">
    <citation type="submission" date="2018-08" db="EMBL/GenBank/DDBJ databases">
        <authorList>
            <person name="Cornetti L."/>
        </authorList>
    </citation>
    <scope>NUCLEOTIDE SEQUENCE</scope>
    <source>
        <strain evidence="8">AU-BEG-1</strain>
    </source>
</reference>
<dbReference type="InterPro" id="IPR018797">
    <property type="entry name" value="FAM98"/>
</dbReference>
<dbReference type="AlphaFoldDB" id="A0A4Y7M0N8"/>
<dbReference type="EMBL" id="LR005122">
    <property type="protein sequence ID" value="SVE74741.1"/>
    <property type="molecule type" value="mRNA"/>
</dbReference>
<organism evidence="8">
    <name type="scientific">Daphnia carinata</name>
    <dbReference type="NCBI Taxonomy" id="120202"/>
    <lineage>
        <taxon>Eukaryota</taxon>
        <taxon>Metazoa</taxon>
        <taxon>Ecdysozoa</taxon>
        <taxon>Arthropoda</taxon>
        <taxon>Crustacea</taxon>
        <taxon>Branchiopoda</taxon>
        <taxon>Diplostraca</taxon>
        <taxon>Cladocera</taxon>
        <taxon>Anomopoda</taxon>
        <taxon>Daphniidae</taxon>
        <taxon>Daphnia</taxon>
    </lineage>
</organism>
<evidence type="ECO:0000256" key="6">
    <source>
        <dbReference type="SAM" id="Coils"/>
    </source>
</evidence>
<comment type="similarity">
    <text evidence="2">Belongs to the FAM98 family.</text>
</comment>
<dbReference type="Pfam" id="PF10239">
    <property type="entry name" value="DUF2465"/>
    <property type="match status" value="1"/>
</dbReference>
<keyword evidence="5 6" id="KW-0175">Coiled coil</keyword>
<feature type="compositionally biased region" description="Low complexity" evidence="7">
    <location>
        <begin position="353"/>
        <end position="363"/>
    </location>
</feature>
<dbReference type="PANTHER" id="PTHR13546:SF15">
    <property type="entry name" value="CCDC85"/>
    <property type="match status" value="1"/>
</dbReference>
<dbReference type="OrthoDB" id="512356at2759"/>
<gene>
    <name evidence="8" type="primary">EOG090X06T3</name>
</gene>
<dbReference type="InterPro" id="IPR019359">
    <property type="entry name" value="CCDC85"/>
</dbReference>